<evidence type="ECO:0000313" key="15">
    <source>
        <dbReference type="Proteomes" id="UP000245119"/>
    </source>
</evidence>
<dbReference type="SUPFAM" id="SSF49265">
    <property type="entry name" value="Fibronectin type III"/>
    <property type="match status" value="1"/>
</dbReference>
<evidence type="ECO:0000256" key="4">
    <source>
        <dbReference type="ARBA" id="ARBA00022801"/>
    </source>
</evidence>
<keyword evidence="5" id="KW-0904">Protein phosphatase</keyword>
<dbReference type="InterPro" id="IPR003961">
    <property type="entry name" value="FN3_dom"/>
</dbReference>
<keyword evidence="2 10" id="KW-0812">Transmembrane</keyword>
<keyword evidence="3" id="KW-0732">Signal</keyword>
<dbReference type="PROSITE" id="PS00383">
    <property type="entry name" value="TYR_PHOSPHATASE_1"/>
    <property type="match status" value="1"/>
</dbReference>
<feature type="domain" description="Tyrosine specific protein phosphatases" evidence="12">
    <location>
        <begin position="1203"/>
        <end position="1291"/>
    </location>
</feature>
<comment type="caution">
    <text evidence="14">The sequence shown here is derived from an EMBL/GenBank/DDBJ whole genome shotgun (WGS) entry which is preliminary data.</text>
</comment>
<dbReference type="Proteomes" id="UP000245119">
    <property type="component" value="Linkage Group LG3"/>
</dbReference>
<protein>
    <submittedName>
        <fullName evidence="14">Uncharacterized protein</fullName>
    </submittedName>
</protein>
<dbReference type="CDD" id="cd00047">
    <property type="entry name" value="PTPc"/>
    <property type="match status" value="1"/>
</dbReference>
<name>A0A2T7PJQ4_POMCA</name>
<dbReference type="InterPro" id="IPR050713">
    <property type="entry name" value="RTP_Phos/Ushers"/>
</dbReference>
<keyword evidence="4" id="KW-0378">Hydrolase</keyword>
<evidence type="ECO:0000256" key="1">
    <source>
        <dbReference type="ARBA" id="ARBA00004167"/>
    </source>
</evidence>
<evidence type="ECO:0000256" key="7">
    <source>
        <dbReference type="ARBA" id="ARBA00023136"/>
    </source>
</evidence>
<feature type="domain" description="Fibronectin type-III" evidence="13">
    <location>
        <begin position="497"/>
        <end position="598"/>
    </location>
</feature>
<keyword evidence="7 10" id="KW-0472">Membrane</keyword>
<keyword evidence="15" id="KW-1185">Reference proteome</keyword>
<dbReference type="PROSITE" id="PS50055">
    <property type="entry name" value="TYR_PHOSPHATASE_PTP"/>
    <property type="match status" value="1"/>
</dbReference>
<dbReference type="PANTHER" id="PTHR46957:SF3">
    <property type="entry name" value="CYTOKINE RECEPTOR"/>
    <property type="match status" value="1"/>
</dbReference>
<evidence type="ECO:0000259" key="13">
    <source>
        <dbReference type="PROSITE" id="PS50853"/>
    </source>
</evidence>
<dbReference type="Gene3D" id="2.60.40.10">
    <property type="entry name" value="Immunoglobulins"/>
    <property type="match status" value="2"/>
</dbReference>
<feature type="compositionally biased region" description="Basic and acidic residues" evidence="9">
    <location>
        <begin position="1365"/>
        <end position="1387"/>
    </location>
</feature>
<dbReference type="PROSITE" id="PS50056">
    <property type="entry name" value="TYR_PHOSPHATASE_2"/>
    <property type="match status" value="1"/>
</dbReference>
<accession>A0A2T7PJQ4</accession>
<feature type="region of interest" description="Disordered" evidence="9">
    <location>
        <begin position="1349"/>
        <end position="1387"/>
    </location>
</feature>
<evidence type="ECO:0000256" key="8">
    <source>
        <dbReference type="ARBA" id="ARBA00023180"/>
    </source>
</evidence>
<sequence>MLIANAGYTGGAHVTVSPDDVQNGISVTLTCGVLDIPAAGDRLSKAFAISSFDFSTHGGDYKCSFFNSTTSVTEFSPPVPVCRNASKSHCMDKAECATALCPHKCAYGYTKPPSCENPCPANKFGMDCTQTCHCLDPLEVCDAVQGVCPSHQCHEDWEGTGCSQRLPKLHDGPSVISSTCTSITVSWDAWDSRHDFGDFPSVWAYSLLTLSDESPNHSQWTLVDTLKHDALKKMYTHTVPVNTIARGVMHRFRVDIFYNASGKMAARSSPGFSSVPVYPCDLPASLSADTPGQVQRGQTVAELRHLVLNMEEVKVKWTLSANLGASPPADLRLVYVYRKQRRGICPPLSPPDSYIRFDMVAGTRGLLLHHLLPGYDYEYIFTVESATVTAIKETLNGEFSTKPNAPTSTIDGLSLLNVSATEVTVGWVAPPCEELGGPVSRYEVELSSLQMPTNISFSDSLQPSTRYEIRVRYANDIAPGPFSAPIIFETPSDVPPAPSPPLRVRQIFRELHCVGLSWDPGPENEEKVISFEIFNLAIANTSKNLKGHWSAPAAARQTRVCGLQPGREYSLGVAARGQLALSLTTKVVVFTDHYAPPPPSPLVVRHTPKRFPFPSRREFCERKNRSLHGSRSQSRELHHHRRNHYFTNLVQHLTTNLVQHHATHEQRHFTDLVQHLLQTLYNTTPHDMYNATSQNLYNTSNILYNNTVQTLYSPTPHVTKVLRSEPVSGQAAGDAGGTHSLATVSMLDVESLETWSRSQANVPVLALKLQRNLRTGAHLQTHARSTKRSHLVGLNIMTTYLELQSDSISRFLTGRGMLNFQGASRRQTVLRTALRAHKARSSSGSNGRSRQDQAGVFRTLVAARRTAGVALTSARRRRQSEVLWNTSQPPGREYMKLEPSEVHDEILVIIGTGDVVGGVYNEPLDPSGRYDLYLVSCSVWVSVTKCSASTKSTVHMPNEPFKSGKMGTDWRTANIIAVVVSVLLALAVAVTVLCLRIFNKTPRWYLRRKICRLPRPTSLLRWPRSLASRDTGAISPSWTRSVILSRAENCFQLTSLPTYFSGTGYHSIYINYSPSGMLSEANGMRPNNNSSLGTFINARLRAEEALHRSPKSLQRGERPRLLAPHLPGAGAYRGPVVQRRGGRQHAIRHVKQQTSFADFSEYMLALSLHRGERRGGVKGGEEHQVRLLVFTSWYEPQLSRDPHPLLELQRRLGTQREPYNETLLVHCENGCGRTAVFIALDILMATYASKREFLYVHIPTSVDVRKVSVYEVVSGMRRERPYMVHTFVQYLLIYIALFEDKHAGNTFLDLQLPTFYHDLLRKQPITKRTVLYDQFQLLSLVTEAYVPPPKVESSAPQVEQPQELHLGRGDEEVKRLRPEGPKVEDSV</sequence>
<evidence type="ECO:0000259" key="11">
    <source>
        <dbReference type="PROSITE" id="PS50055"/>
    </source>
</evidence>
<dbReference type="SUPFAM" id="SSF52799">
    <property type="entry name" value="(Phosphotyrosine protein) phosphatases II"/>
    <property type="match status" value="1"/>
</dbReference>
<feature type="domain" description="Tyrosine-protein phosphatase" evidence="11">
    <location>
        <begin position="1181"/>
        <end position="1300"/>
    </location>
</feature>
<dbReference type="InterPro" id="IPR016130">
    <property type="entry name" value="Tyr_Pase_AS"/>
</dbReference>
<keyword evidence="6 10" id="KW-1133">Transmembrane helix</keyword>
<evidence type="ECO:0000256" key="10">
    <source>
        <dbReference type="SAM" id="Phobius"/>
    </source>
</evidence>
<dbReference type="EMBL" id="PZQS01000003">
    <property type="protein sequence ID" value="PVD33666.1"/>
    <property type="molecule type" value="Genomic_DNA"/>
</dbReference>
<proteinExistence type="predicted"/>
<dbReference type="InterPro" id="IPR000242">
    <property type="entry name" value="PTP_cat"/>
</dbReference>
<dbReference type="InterPro" id="IPR003595">
    <property type="entry name" value="Tyr_Pase_cat"/>
</dbReference>
<dbReference type="Pfam" id="PF00041">
    <property type="entry name" value="fn3"/>
    <property type="match status" value="1"/>
</dbReference>
<dbReference type="Gene3D" id="2.170.300.10">
    <property type="entry name" value="Tie2 ligand-binding domain superfamily"/>
    <property type="match status" value="1"/>
</dbReference>
<gene>
    <name evidence="14" type="ORF">C0Q70_04924</name>
</gene>
<dbReference type="PANTHER" id="PTHR46957">
    <property type="entry name" value="CYTOKINE RECEPTOR"/>
    <property type="match status" value="1"/>
</dbReference>
<feature type="transmembrane region" description="Helical" evidence="10">
    <location>
        <begin position="975"/>
        <end position="998"/>
    </location>
</feature>
<dbReference type="Pfam" id="PF00102">
    <property type="entry name" value="Y_phosphatase"/>
    <property type="match status" value="1"/>
</dbReference>
<evidence type="ECO:0000256" key="3">
    <source>
        <dbReference type="ARBA" id="ARBA00022729"/>
    </source>
</evidence>
<dbReference type="CDD" id="cd00063">
    <property type="entry name" value="FN3"/>
    <property type="match status" value="2"/>
</dbReference>
<dbReference type="PRINTS" id="PR00700">
    <property type="entry name" value="PRTYPHPHTASE"/>
</dbReference>
<dbReference type="InterPro" id="IPR029021">
    <property type="entry name" value="Prot-tyrosine_phosphatase-like"/>
</dbReference>
<evidence type="ECO:0000256" key="9">
    <source>
        <dbReference type="SAM" id="MobiDB-lite"/>
    </source>
</evidence>
<comment type="subcellular location">
    <subcellularLocation>
        <location evidence="1">Membrane</location>
        <topology evidence="1">Single-pass membrane protein</topology>
    </subcellularLocation>
</comment>
<evidence type="ECO:0000256" key="2">
    <source>
        <dbReference type="ARBA" id="ARBA00022692"/>
    </source>
</evidence>
<dbReference type="GO" id="GO:0004725">
    <property type="term" value="F:protein tyrosine phosphatase activity"/>
    <property type="evidence" value="ECO:0007669"/>
    <property type="project" value="InterPro"/>
</dbReference>
<dbReference type="GO" id="GO:0016020">
    <property type="term" value="C:membrane"/>
    <property type="evidence" value="ECO:0007669"/>
    <property type="project" value="UniProtKB-SubCell"/>
</dbReference>
<dbReference type="SMART" id="SM00404">
    <property type="entry name" value="PTPc_motif"/>
    <property type="match status" value="1"/>
</dbReference>
<dbReference type="PROSITE" id="PS50853">
    <property type="entry name" value="FN3"/>
    <property type="match status" value="2"/>
</dbReference>
<keyword evidence="8" id="KW-0325">Glycoprotein</keyword>
<dbReference type="InterPro" id="IPR013783">
    <property type="entry name" value="Ig-like_fold"/>
</dbReference>
<evidence type="ECO:0000256" key="6">
    <source>
        <dbReference type="ARBA" id="ARBA00022989"/>
    </source>
</evidence>
<dbReference type="SMART" id="SM00194">
    <property type="entry name" value="PTPc"/>
    <property type="match status" value="1"/>
</dbReference>
<dbReference type="Gene3D" id="3.90.190.10">
    <property type="entry name" value="Protein tyrosine phosphatase superfamily"/>
    <property type="match status" value="1"/>
</dbReference>
<evidence type="ECO:0000256" key="5">
    <source>
        <dbReference type="ARBA" id="ARBA00022912"/>
    </source>
</evidence>
<dbReference type="SMART" id="SM00060">
    <property type="entry name" value="FN3"/>
    <property type="match status" value="2"/>
</dbReference>
<evidence type="ECO:0000259" key="12">
    <source>
        <dbReference type="PROSITE" id="PS50056"/>
    </source>
</evidence>
<reference evidence="14 15" key="1">
    <citation type="submission" date="2018-04" db="EMBL/GenBank/DDBJ databases">
        <title>The genome of golden apple snail Pomacea canaliculata provides insight into stress tolerance and invasive adaptation.</title>
        <authorList>
            <person name="Liu C."/>
            <person name="Liu B."/>
            <person name="Ren Y."/>
            <person name="Zhang Y."/>
            <person name="Wang H."/>
            <person name="Li S."/>
            <person name="Jiang F."/>
            <person name="Yin L."/>
            <person name="Zhang G."/>
            <person name="Qian W."/>
            <person name="Fan W."/>
        </authorList>
    </citation>
    <scope>NUCLEOTIDE SEQUENCE [LARGE SCALE GENOMIC DNA]</scope>
    <source>
        <strain evidence="14">SZHN2017</strain>
        <tissue evidence="14">Muscle</tissue>
    </source>
</reference>
<feature type="domain" description="Fibronectin type-III" evidence="13">
    <location>
        <begin position="409"/>
        <end position="493"/>
    </location>
</feature>
<dbReference type="InterPro" id="IPR036116">
    <property type="entry name" value="FN3_sf"/>
</dbReference>
<dbReference type="STRING" id="400727.A0A2T7PJQ4"/>
<organism evidence="14 15">
    <name type="scientific">Pomacea canaliculata</name>
    <name type="common">Golden apple snail</name>
    <dbReference type="NCBI Taxonomy" id="400727"/>
    <lineage>
        <taxon>Eukaryota</taxon>
        <taxon>Metazoa</taxon>
        <taxon>Spiralia</taxon>
        <taxon>Lophotrochozoa</taxon>
        <taxon>Mollusca</taxon>
        <taxon>Gastropoda</taxon>
        <taxon>Caenogastropoda</taxon>
        <taxon>Architaenioglossa</taxon>
        <taxon>Ampullarioidea</taxon>
        <taxon>Ampullariidae</taxon>
        <taxon>Pomacea</taxon>
    </lineage>
</organism>
<dbReference type="OrthoDB" id="10252017at2759"/>
<dbReference type="InterPro" id="IPR000387">
    <property type="entry name" value="Tyr_Pase_dom"/>
</dbReference>
<evidence type="ECO:0000313" key="14">
    <source>
        <dbReference type="EMBL" id="PVD33666.1"/>
    </source>
</evidence>